<dbReference type="PANTHER" id="PTHR10050:SF46">
    <property type="entry name" value="PROTEIN O-MANNOSYL-TRANSFERASE 2"/>
    <property type="match status" value="1"/>
</dbReference>
<evidence type="ECO:0000256" key="2">
    <source>
        <dbReference type="ARBA" id="ARBA00004922"/>
    </source>
</evidence>
<protein>
    <recommendedName>
        <fullName evidence="4 14">Dolichyl-phosphate-mannose--protein mannosyltransferase</fullName>
        <ecNumber evidence="4 14">2.4.1.109</ecNumber>
    </recommendedName>
</protein>
<evidence type="ECO:0000256" key="5">
    <source>
        <dbReference type="ARBA" id="ARBA00022676"/>
    </source>
</evidence>
<dbReference type="InterPro" id="IPR032421">
    <property type="entry name" value="PMT_4TMC"/>
</dbReference>
<evidence type="ECO:0000259" key="15">
    <source>
        <dbReference type="PROSITE" id="PS50919"/>
    </source>
</evidence>
<dbReference type="PROSITE" id="PS50919">
    <property type="entry name" value="MIR"/>
    <property type="match status" value="1"/>
</dbReference>
<dbReference type="InterPro" id="IPR036300">
    <property type="entry name" value="MIR_dom_sf"/>
</dbReference>
<dbReference type="EMBL" id="BTGB01000001">
    <property type="protein sequence ID" value="GMM44873.1"/>
    <property type="molecule type" value="Genomic_DNA"/>
</dbReference>
<evidence type="ECO:0000256" key="3">
    <source>
        <dbReference type="ARBA" id="ARBA00007222"/>
    </source>
</evidence>
<feature type="transmembrane region" description="Helical" evidence="14">
    <location>
        <begin position="652"/>
        <end position="670"/>
    </location>
</feature>
<comment type="caution">
    <text evidence="16">The sequence shown here is derived from an EMBL/GenBank/DDBJ whole genome shotgun (WGS) entry which is preliminary data.</text>
</comment>
<keyword evidence="5 14" id="KW-0328">Glycosyltransferase</keyword>
<organism evidence="16 17">
    <name type="scientific">Pichia kluyveri</name>
    <name type="common">Yeast</name>
    <dbReference type="NCBI Taxonomy" id="36015"/>
    <lineage>
        <taxon>Eukaryota</taxon>
        <taxon>Fungi</taxon>
        <taxon>Dikarya</taxon>
        <taxon>Ascomycota</taxon>
        <taxon>Saccharomycotina</taxon>
        <taxon>Pichiomycetes</taxon>
        <taxon>Pichiales</taxon>
        <taxon>Pichiaceae</taxon>
        <taxon>Pichia</taxon>
    </lineage>
</organism>
<evidence type="ECO:0000256" key="13">
    <source>
        <dbReference type="ARBA" id="ARBA00045102"/>
    </source>
</evidence>
<gene>
    <name evidence="16" type="ORF">DAPK24_014480</name>
</gene>
<keyword evidence="9 14" id="KW-0256">Endoplasmic reticulum</keyword>
<dbReference type="EC" id="2.4.1.109" evidence="4 14"/>
<dbReference type="GO" id="GO:0004169">
    <property type="term" value="F:dolichyl-phosphate-mannose-protein mannosyltransferase activity"/>
    <property type="evidence" value="ECO:0007669"/>
    <property type="project" value="UniProtKB-UniRule"/>
</dbReference>
<comment type="catalytic activity">
    <reaction evidence="12 14">
        <text>a di-trans,poly-cis-dolichyl beta-D-mannosyl phosphate + L-threonyl-[protein] = 3-O-(alpha-D-mannosyl)-L-threonyl-[protein] + a di-trans,poly-cis-dolichyl phosphate + H(+)</text>
        <dbReference type="Rhea" id="RHEA:53396"/>
        <dbReference type="Rhea" id="RHEA-COMP:11060"/>
        <dbReference type="Rhea" id="RHEA-COMP:13547"/>
        <dbReference type="Rhea" id="RHEA-COMP:19498"/>
        <dbReference type="Rhea" id="RHEA-COMP:19501"/>
        <dbReference type="ChEBI" id="CHEBI:15378"/>
        <dbReference type="ChEBI" id="CHEBI:30013"/>
        <dbReference type="ChEBI" id="CHEBI:57683"/>
        <dbReference type="ChEBI" id="CHEBI:58211"/>
        <dbReference type="ChEBI" id="CHEBI:137323"/>
        <dbReference type="EC" id="2.4.1.109"/>
    </reaction>
</comment>
<keyword evidence="8" id="KW-0677">Repeat</keyword>
<evidence type="ECO:0000256" key="8">
    <source>
        <dbReference type="ARBA" id="ARBA00022737"/>
    </source>
</evidence>
<dbReference type="AlphaFoldDB" id="A0AAV5R0Z5"/>
<keyword evidence="11 14" id="KW-0472">Membrane</keyword>
<feature type="transmembrane region" description="Helical" evidence="14">
    <location>
        <begin position="146"/>
        <end position="166"/>
    </location>
</feature>
<dbReference type="Pfam" id="PF02815">
    <property type="entry name" value="MIR"/>
    <property type="match status" value="1"/>
</dbReference>
<dbReference type="Pfam" id="PF16192">
    <property type="entry name" value="PMT_4TMC"/>
    <property type="match status" value="1"/>
</dbReference>
<dbReference type="GO" id="GO:0005789">
    <property type="term" value="C:endoplasmic reticulum membrane"/>
    <property type="evidence" value="ECO:0007669"/>
    <property type="project" value="UniProtKB-SubCell"/>
</dbReference>
<feature type="transmembrane region" description="Helical" evidence="14">
    <location>
        <begin position="626"/>
        <end position="646"/>
    </location>
</feature>
<evidence type="ECO:0000256" key="10">
    <source>
        <dbReference type="ARBA" id="ARBA00022989"/>
    </source>
</evidence>
<dbReference type="SUPFAM" id="SSF82109">
    <property type="entry name" value="MIR domain"/>
    <property type="match status" value="1"/>
</dbReference>
<keyword evidence="6 14" id="KW-0808">Transferase</keyword>
<comment type="similarity">
    <text evidence="3 14">Belongs to the glycosyltransferase 39 family.</text>
</comment>
<evidence type="ECO:0000256" key="7">
    <source>
        <dbReference type="ARBA" id="ARBA00022692"/>
    </source>
</evidence>
<evidence type="ECO:0000256" key="12">
    <source>
        <dbReference type="ARBA" id="ARBA00045085"/>
    </source>
</evidence>
<evidence type="ECO:0000313" key="16">
    <source>
        <dbReference type="EMBL" id="GMM44873.1"/>
    </source>
</evidence>
<dbReference type="InterPro" id="IPR016093">
    <property type="entry name" value="MIR_motif"/>
</dbReference>
<comment type="subcellular location">
    <subcellularLocation>
        <location evidence="1 14">Endoplasmic reticulum membrane</location>
        <topology evidence="1 14">Multi-pass membrane protein</topology>
    </subcellularLocation>
</comment>
<evidence type="ECO:0000256" key="6">
    <source>
        <dbReference type="ARBA" id="ARBA00022679"/>
    </source>
</evidence>
<proteinExistence type="inferred from homology"/>
<feature type="domain" description="MIR" evidence="15">
    <location>
        <begin position="288"/>
        <end position="341"/>
    </location>
</feature>
<dbReference type="Gene3D" id="2.80.10.50">
    <property type="match status" value="1"/>
</dbReference>
<dbReference type="Proteomes" id="UP001378960">
    <property type="component" value="Unassembled WGS sequence"/>
</dbReference>
<keyword evidence="10 14" id="KW-1133">Transmembrane helix</keyword>
<feature type="transmembrane region" description="Helical" evidence="14">
    <location>
        <begin position="551"/>
        <end position="575"/>
    </location>
</feature>
<sequence length="704" mass="81684">MTQKEKSDIVKGPFRKFVHLNTQIFESRFSSDKLSSIGILTLCLIRIYNYKLPDVILPSEIELIDSVNAYNSGEYLETENPPLVGLLFTAISHVLGNDVVKLRLVNELFGLMSFLLLDKILKYNGVSPIVSNFGMIMILLENSLFTQFQILTTDATYLMFITFFIANNKLSKLKVITNKSWFTQTLLASIGLGLAFSSHWSGIFLLFYSFASCILELWYNSADLTISIRRTWYVFYTKLACYMIIPITIYLSTYYANFSLLTKAGESYNQLSPEFQYSLQNNHLNNTFPNVKFGSSIMLRHYQTGKYLHSHPDYYTGSGRQQVTLLDNYNDGSNIFEILTIRGVDKNLFDYNRSIGVPWRVELLHVDTNSSLVIDGDHKPPISDQEYNKLVTTDTNYKDIPEENQKSKQQFQIKISGKYCKTDESKRSLQVVNSVFQIYNERESCYLLGTPLVLSEGFSTGQNEVICITEPNYESSLWYIDWNTNGNFPEDDERISLKEYTFWDKLSEVLMRKTKKLFVGFLGYNVETHDNSIKSWMFISKGFTHYMGENGAVYLLGNFITYHLIIASIIIYGLLKIYEFCTFSPFNENEINEVNYRYEFEGFDYLLGYLMMLIPMTFVKIELHLFNYLPSLIFGILFTIQTYQWLFEKSKYLTIAIGIIVIPFIILAYYKFLPVMIMGEWTFEKCSKLMISPSWNSEVCEVYN</sequence>
<dbReference type="InterPro" id="IPR003342">
    <property type="entry name" value="ArnT-like_N"/>
</dbReference>
<comment type="catalytic activity">
    <reaction evidence="13 14">
        <text>a di-trans,poly-cis-dolichyl beta-D-mannosyl phosphate + L-seryl-[protein] = 3-O-(alpha-D-mannosyl)-L-seryl-[protein] + a di-trans,poly-cis-dolichyl phosphate + H(+)</text>
        <dbReference type="Rhea" id="RHEA:17377"/>
        <dbReference type="Rhea" id="RHEA-COMP:9863"/>
        <dbReference type="Rhea" id="RHEA-COMP:13546"/>
        <dbReference type="Rhea" id="RHEA-COMP:19498"/>
        <dbReference type="Rhea" id="RHEA-COMP:19501"/>
        <dbReference type="ChEBI" id="CHEBI:15378"/>
        <dbReference type="ChEBI" id="CHEBI:29999"/>
        <dbReference type="ChEBI" id="CHEBI:57683"/>
        <dbReference type="ChEBI" id="CHEBI:58211"/>
        <dbReference type="ChEBI" id="CHEBI:137321"/>
        <dbReference type="EC" id="2.4.1.109"/>
    </reaction>
</comment>
<name>A0AAV5R0Z5_PICKL</name>
<keyword evidence="17" id="KW-1185">Reference proteome</keyword>
<dbReference type="SMART" id="SM00472">
    <property type="entry name" value="MIR"/>
    <property type="match status" value="2"/>
</dbReference>
<reference evidence="16 17" key="1">
    <citation type="journal article" date="2023" name="Elife">
        <title>Identification of key yeast species and microbe-microbe interactions impacting larval growth of Drosophila in the wild.</title>
        <authorList>
            <person name="Mure A."/>
            <person name="Sugiura Y."/>
            <person name="Maeda R."/>
            <person name="Honda K."/>
            <person name="Sakurai N."/>
            <person name="Takahashi Y."/>
            <person name="Watada M."/>
            <person name="Katoh T."/>
            <person name="Gotoh A."/>
            <person name="Gotoh Y."/>
            <person name="Taniguchi I."/>
            <person name="Nakamura K."/>
            <person name="Hayashi T."/>
            <person name="Katayama T."/>
            <person name="Uemura T."/>
            <person name="Hattori Y."/>
        </authorList>
    </citation>
    <scope>NUCLEOTIDE SEQUENCE [LARGE SCALE GENOMIC DNA]</scope>
    <source>
        <strain evidence="16 17">PK-24</strain>
    </source>
</reference>
<dbReference type="InterPro" id="IPR027005">
    <property type="entry name" value="PMT-like"/>
</dbReference>
<evidence type="ECO:0000256" key="14">
    <source>
        <dbReference type="RuleBase" id="RU367007"/>
    </source>
</evidence>
<evidence type="ECO:0000256" key="1">
    <source>
        <dbReference type="ARBA" id="ARBA00004477"/>
    </source>
</evidence>
<accession>A0AAV5R0Z5</accession>
<feature type="transmembrane region" description="Helical" evidence="14">
    <location>
        <begin position="186"/>
        <end position="211"/>
    </location>
</feature>
<comment type="function">
    <text evidence="14">Transfers mannose from Dol-P-mannose to Ser or Thr residues on proteins.</text>
</comment>
<evidence type="ECO:0000256" key="11">
    <source>
        <dbReference type="ARBA" id="ARBA00023136"/>
    </source>
</evidence>
<comment type="caution">
    <text evidence="14">Lacks conserved residue(s) required for the propagation of feature annotation.</text>
</comment>
<dbReference type="Pfam" id="PF02366">
    <property type="entry name" value="PMT"/>
    <property type="match status" value="1"/>
</dbReference>
<evidence type="ECO:0000256" key="9">
    <source>
        <dbReference type="ARBA" id="ARBA00022824"/>
    </source>
</evidence>
<dbReference type="PANTHER" id="PTHR10050">
    <property type="entry name" value="DOLICHYL-PHOSPHATE-MANNOSE--PROTEIN MANNOSYLTRANSFERASE"/>
    <property type="match status" value="1"/>
</dbReference>
<evidence type="ECO:0000313" key="17">
    <source>
        <dbReference type="Proteomes" id="UP001378960"/>
    </source>
</evidence>
<evidence type="ECO:0000256" key="4">
    <source>
        <dbReference type="ARBA" id="ARBA00012839"/>
    </source>
</evidence>
<comment type="pathway">
    <text evidence="2 14">Protein modification; protein glycosylation.</text>
</comment>
<keyword evidence="7 14" id="KW-0812">Transmembrane</keyword>
<feature type="transmembrane region" description="Helical" evidence="14">
    <location>
        <begin position="231"/>
        <end position="251"/>
    </location>
</feature>